<evidence type="ECO:0000256" key="8">
    <source>
        <dbReference type="ARBA" id="ARBA00022989"/>
    </source>
</evidence>
<dbReference type="SUPFAM" id="SSF144083">
    <property type="entry name" value="Magnesium transport protein CorA, transmembrane region"/>
    <property type="match status" value="1"/>
</dbReference>
<feature type="transmembrane region" description="Helical" evidence="12">
    <location>
        <begin position="275"/>
        <end position="295"/>
    </location>
</feature>
<dbReference type="Gene3D" id="1.20.58.340">
    <property type="entry name" value="Magnesium transport protein CorA, transmembrane region"/>
    <property type="match status" value="2"/>
</dbReference>
<keyword evidence="11" id="KW-0175">Coiled coil</keyword>
<sequence>MDFDHYGKQASPVPGCAWMLRFDEEGRAEPGEEQDLAKLGAPGEGFVWLHVDLNDSRSSGLLARLAALPEEVRKILSEPVDRQFIDHSGDIVRGAFFDRERGAPGGPPQIGFLRFAFGERFLASASHRPIDAAEATKAALTHGRLASTPLELFEAMVGHICDELGKIIYELSSTLDGIEERIVADGKGESERATLGSVRRAALRLAREAAGLRSPLLRLEATLYDPELEELKEAGARLARRADILVHDLAEVQDRARLLQDELNAIASLVTNDRLYILTMVTTLLLPATFVTGFFGMNTKALPFAEAAHGTAYAAALCVTASLVTLFFMRRIGLTRPRAEPRQKRPRQG</sequence>
<dbReference type="InterPro" id="IPR045861">
    <property type="entry name" value="CorA_cytoplasmic_dom"/>
</dbReference>
<dbReference type="SUPFAM" id="SSF143865">
    <property type="entry name" value="CorA soluble domain-like"/>
    <property type="match status" value="1"/>
</dbReference>
<dbReference type="Proteomes" id="UP000309061">
    <property type="component" value="Chromosome"/>
</dbReference>
<keyword evidence="3" id="KW-0813">Transport</keyword>
<dbReference type="InterPro" id="IPR045863">
    <property type="entry name" value="CorA_TM1_TM2"/>
</dbReference>
<protein>
    <submittedName>
        <fullName evidence="13">Magnesium transporter CorA</fullName>
    </submittedName>
</protein>
<comment type="similarity">
    <text evidence="2">Belongs to the CorA metal ion transporter (MIT) (TC 1.A.35) family.</text>
</comment>
<reference evidence="13 14" key="1">
    <citation type="submission" date="2019-11" db="EMBL/GenBank/DDBJ databases">
        <title>The genome sequence of Methylocystis heyeri.</title>
        <authorList>
            <person name="Oshkin I.Y."/>
            <person name="Miroshnikov K."/>
            <person name="Dedysh S.N."/>
        </authorList>
    </citation>
    <scope>NUCLEOTIDE SEQUENCE [LARGE SCALE GENOMIC DNA]</scope>
    <source>
        <strain evidence="13 14">H2</strain>
    </source>
</reference>
<name>A0A6B8KAN9_9HYPH</name>
<evidence type="ECO:0000256" key="3">
    <source>
        <dbReference type="ARBA" id="ARBA00022448"/>
    </source>
</evidence>
<evidence type="ECO:0000313" key="13">
    <source>
        <dbReference type="EMBL" id="QGM44542.1"/>
    </source>
</evidence>
<dbReference type="AlphaFoldDB" id="A0A6B8KAN9"/>
<dbReference type="RefSeq" id="WP_136494841.1">
    <property type="nucleotide sequence ID" value="NZ_CP046052.1"/>
</dbReference>
<dbReference type="InterPro" id="IPR002523">
    <property type="entry name" value="MgTranspt_CorA/ZnTranspt_ZntB"/>
</dbReference>
<evidence type="ECO:0000256" key="4">
    <source>
        <dbReference type="ARBA" id="ARBA00022475"/>
    </source>
</evidence>
<evidence type="ECO:0000256" key="6">
    <source>
        <dbReference type="ARBA" id="ARBA00022692"/>
    </source>
</evidence>
<evidence type="ECO:0000256" key="11">
    <source>
        <dbReference type="SAM" id="Coils"/>
    </source>
</evidence>
<evidence type="ECO:0000256" key="7">
    <source>
        <dbReference type="ARBA" id="ARBA00022833"/>
    </source>
</evidence>
<comment type="subcellular location">
    <subcellularLocation>
        <location evidence="1">Cell membrane</location>
        <topology evidence="1">Multi-pass membrane protein</topology>
    </subcellularLocation>
</comment>
<keyword evidence="7" id="KW-0862">Zinc</keyword>
<dbReference type="GO" id="GO:0050897">
    <property type="term" value="F:cobalt ion binding"/>
    <property type="evidence" value="ECO:0007669"/>
    <property type="project" value="TreeGrafter"/>
</dbReference>
<evidence type="ECO:0000313" key="14">
    <source>
        <dbReference type="Proteomes" id="UP000309061"/>
    </source>
</evidence>
<gene>
    <name evidence="13" type="ORF">H2LOC_001880</name>
</gene>
<evidence type="ECO:0000256" key="10">
    <source>
        <dbReference type="ARBA" id="ARBA00023136"/>
    </source>
</evidence>
<dbReference type="GO" id="GO:0015095">
    <property type="term" value="F:magnesium ion transmembrane transporter activity"/>
    <property type="evidence" value="ECO:0007669"/>
    <property type="project" value="TreeGrafter"/>
</dbReference>
<dbReference type="PANTHER" id="PTHR46494">
    <property type="entry name" value="CORA FAMILY METAL ION TRANSPORTER (EUROFUNG)"/>
    <property type="match status" value="1"/>
</dbReference>
<dbReference type="PANTHER" id="PTHR46494:SF3">
    <property type="entry name" value="ZINC TRANSPORT PROTEIN ZNTB"/>
    <property type="match status" value="1"/>
</dbReference>
<dbReference type="EMBL" id="CP046052">
    <property type="protein sequence ID" value="QGM44542.1"/>
    <property type="molecule type" value="Genomic_DNA"/>
</dbReference>
<dbReference type="KEGG" id="mhey:H2LOC_001880"/>
<dbReference type="Gene3D" id="3.30.460.20">
    <property type="entry name" value="CorA soluble domain-like"/>
    <property type="match status" value="1"/>
</dbReference>
<feature type="transmembrane region" description="Helical" evidence="12">
    <location>
        <begin position="307"/>
        <end position="328"/>
    </location>
</feature>
<keyword evidence="14" id="KW-1185">Reference proteome</keyword>
<dbReference type="Pfam" id="PF01544">
    <property type="entry name" value="CorA"/>
    <property type="match status" value="1"/>
</dbReference>
<keyword evidence="6 12" id="KW-0812">Transmembrane</keyword>
<organism evidence="13 14">
    <name type="scientific">Methylocystis heyeri</name>
    <dbReference type="NCBI Taxonomy" id="391905"/>
    <lineage>
        <taxon>Bacteria</taxon>
        <taxon>Pseudomonadati</taxon>
        <taxon>Pseudomonadota</taxon>
        <taxon>Alphaproteobacteria</taxon>
        <taxon>Hyphomicrobiales</taxon>
        <taxon>Methylocystaceae</taxon>
        <taxon>Methylocystis</taxon>
    </lineage>
</organism>
<dbReference type="GO" id="GO:0015087">
    <property type="term" value="F:cobalt ion transmembrane transporter activity"/>
    <property type="evidence" value="ECO:0007669"/>
    <property type="project" value="TreeGrafter"/>
</dbReference>
<keyword evidence="10 12" id="KW-0472">Membrane</keyword>
<evidence type="ECO:0000256" key="5">
    <source>
        <dbReference type="ARBA" id="ARBA00022519"/>
    </source>
</evidence>
<proteinExistence type="inferred from homology"/>
<keyword evidence="9" id="KW-0406">Ion transport</keyword>
<dbReference type="OrthoDB" id="9803484at2"/>
<dbReference type="GO" id="GO:0000287">
    <property type="term" value="F:magnesium ion binding"/>
    <property type="evidence" value="ECO:0007669"/>
    <property type="project" value="TreeGrafter"/>
</dbReference>
<keyword evidence="8 12" id="KW-1133">Transmembrane helix</keyword>
<evidence type="ECO:0000256" key="2">
    <source>
        <dbReference type="ARBA" id="ARBA00009765"/>
    </source>
</evidence>
<evidence type="ECO:0000256" key="12">
    <source>
        <dbReference type="SAM" id="Phobius"/>
    </source>
</evidence>
<evidence type="ECO:0000256" key="9">
    <source>
        <dbReference type="ARBA" id="ARBA00023065"/>
    </source>
</evidence>
<dbReference type="GO" id="GO:0005886">
    <property type="term" value="C:plasma membrane"/>
    <property type="evidence" value="ECO:0007669"/>
    <property type="project" value="UniProtKB-SubCell"/>
</dbReference>
<evidence type="ECO:0000256" key="1">
    <source>
        <dbReference type="ARBA" id="ARBA00004651"/>
    </source>
</evidence>
<keyword evidence="5" id="KW-0997">Cell inner membrane</keyword>
<keyword evidence="4" id="KW-1003">Cell membrane</keyword>
<feature type="coiled-coil region" evidence="11">
    <location>
        <begin position="242"/>
        <end position="269"/>
    </location>
</feature>
<accession>A0A6B8KAN9</accession>